<dbReference type="PANTHER" id="PTHR43434:SF24">
    <property type="entry name" value="HYDROLASE-RELATED"/>
    <property type="match status" value="1"/>
</dbReference>
<evidence type="ECO:0000313" key="1">
    <source>
        <dbReference type="EMBL" id="WMS87712.1"/>
    </source>
</evidence>
<dbReference type="GO" id="GO:0006281">
    <property type="term" value="P:DNA repair"/>
    <property type="evidence" value="ECO:0007669"/>
    <property type="project" value="TreeGrafter"/>
</dbReference>
<dbReference type="RefSeq" id="WP_309202856.1">
    <property type="nucleotide sequence ID" value="NZ_CP133548.1"/>
</dbReference>
<keyword evidence="1" id="KW-0378">Hydrolase</keyword>
<dbReference type="SUPFAM" id="SSF56784">
    <property type="entry name" value="HAD-like"/>
    <property type="match status" value="1"/>
</dbReference>
<accession>A0AA51X6W4</accession>
<dbReference type="InterPro" id="IPR023198">
    <property type="entry name" value="PGP-like_dom2"/>
</dbReference>
<dbReference type="NCBIfam" id="TIGR01549">
    <property type="entry name" value="HAD-SF-IA-v1"/>
    <property type="match status" value="1"/>
</dbReference>
<proteinExistence type="predicted"/>
<dbReference type="SFLD" id="SFLDG01129">
    <property type="entry name" value="C1.5:_HAD__Beta-PGM__Phosphata"/>
    <property type="match status" value="1"/>
</dbReference>
<dbReference type="GO" id="GO:0005829">
    <property type="term" value="C:cytosol"/>
    <property type="evidence" value="ECO:0007669"/>
    <property type="project" value="TreeGrafter"/>
</dbReference>
<gene>
    <name evidence="1" type="ORF">Q9312_02025</name>
</gene>
<dbReference type="AlphaFoldDB" id="A0AA51X6W4"/>
<dbReference type="InterPro" id="IPR050155">
    <property type="entry name" value="HAD-like_hydrolase_sf"/>
</dbReference>
<reference evidence="1 2" key="1">
    <citation type="submission" date="2023-08" db="EMBL/GenBank/DDBJ databases">
        <title>Pleionea litopenaei sp. nov., isolated from stomach of juvenile Litopenaeus vannamei.</title>
        <authorList>
            <person name="Rho A.M."/>
            <person name="Hwang C.Y."/>
        </authorList>
    </citation>
    <scope>NUCLEOTIDE SEQUENCE [LARGE SCALE GENOMIC DNA]</scope>
    <source>
        <strain evidence="1 2">HL-JVS1</strain>
    </source>
</reference>
<dbReference type="Gene3D" id="3.40.50.1000">
    <property type="entry name" value="HAD superfamily/HAD-like"/>
    <property type="match status" value="1"/>
</dbReference>
<dbReference type="InterPro" id="IPR006439">
    <property type="entry name" value="HAD-SF_hydro_IA"/>
</dbReference>
<dbReference type="InterPro" id="IPR041492">
    <property type="entry name" value="HAD_2"/>
</dbReference>
<dbReference type="SFLD" id="SFLDG01135">
    <property type="entry name" value="C1.5.6:_HAD__Beta-PGM__Phospha"/>
    <property type="match status" value="1"/>
</dbReference>
<dbReference type="EMBL" id="CP133548">
    <property type="protein sequence ID" value="WMS87712.1"/>
    <property type="molecule type" value="Genomic_DNA"/>
</dbReference>
<organism evidence="1 2">
    <name type="scientific">Pleionea litopenaei</name>
    <dbReference type="NCBI Taxonomy" id="3070815"/>
    <lineage>
        <taxon>Bacteria</taxon>
        <taxon>Pseudomonadati</taxon>
        <taxon>Pseudomonadota</taxon>
        <taxon>Gammaproteobacteria</taxon>
        <taxon>Oceanospirillales</taxon>
        <taxon>Pleioneaceae</taxon>
        <taxon>Pleionea</taxon>
    </lineage>
</organism>
<sequence length="217" mass="24258">MIEIRHLIFDWDGTLMDSAPRIVSAMQETARRLNLSVPTDHEVKHIIGLSLEKAFDCLFGQLSEDLVSALYSEYRFQYVEGNHIATPLFDGAESMLKQVKQSGYSLAIATGKARAGLERVLAETPIRCLFNDSICADEAMSKPEPDMLLQLLKRNQWDKQHCLMIGDTTHDIAMAQAAQIKTVAVSYGAHSLEDLSALQPDWLIDDIGQLKEVLKII</sequence>
<dbReference type="KEGG" id="plei:Q9312_02025"/>
<dbReference type="NCBIfam" id="TIGR01509">
    <property type="entry name" value="HAD-SF-IA-v3"/>
    <property type="match status" value="1"/>
</dbReference>
<evidence type="ECO:0000313" key="2">
    <source>
        <dbReference type="Proteomes" id="UP001239782"/>
    </source>
</evidence>
<dbReference type="PANTHER" id="PTHR43434">
    <property type="entry name" value="PHOSPHOGLYCOLATE PHOSPHATASE"/>
    <property type="match status" value="1"/>
</dbReference>
<dbReference type="Gene3D" id="1.10.150.240">
    <property type="entry name" value="Putative phosphatase, domain 2"/>
    <property type="match status" value="1"/>
</dbReference>
<protein>
    <submittedName>
        <fullName evidence="1">HAD-IA family hydrolase</fullName>
    </submittedName>
</protein>
<dbReference type="InterPro" id="IPR036412">
    <property type="entry name" value="HAD-like_sf"/>
</dbReference>
<dbReference type="GO" id="GO:0008967">
    <property type="term" value="F:phosphoglycolate phosphatase activity"/>
    <property type="evidence" value="ECO:0007669"/>
    <property type="project" value="TreeGrafter"/>
</dbReference>
<dbReference type="Proteomes" id="UP001239782">
    <property type="component" value="Chromosome"/>
</dbReference>
<dbReference type="SFLD" id="SFLDS00003">
    <property type="entry name" value="Haloacid_Dehalogenase"/>
    <property type="match status" value="1"/>
</dbReference>
<dbReference type="InterPro" id="IPR023214">
    <property type="entry name" value="HAD_sf"/>
</dbReference>
<name>A0AA51X6W4_9GAMM</name>
<dbReference type="Pfam" id="PF13419">
    <property type="entry name" value="HAD_2"/>
    <property type="match status" value="1"/>
</dbReference>
<keyword evidence="2" id="KW-1185">Reference proteome</keyword>